<evidence type="ECO:0000256" key="1">
    <source>
        <dbReference type="ARBA" id="ARBA00023015"/>
    </source>
</evidence>
<dbReference type="EMBL" id="CH479213">
    <property type="protein sequence ID" value="EDW33276.1"/>
    <property type="molecule type" value="Genomic_DNA"/>
</dbReference>
<evidence type="ECO:0000256" key="2">
    <source>
        <dbReference type="ARBA" id="ARBA00023163"/>
    </source>
</evidence>
<dbReference type="Gene3D" id="1.10.150.60">
    <property type="entry name" value="ARID DNA-binding domain"/>
    <property type="match status" value="1"/>
</dbReference>
<protein>
    <submittedName>
        <fullName evidence="6">GL20250</fullName>
    </submittedName>
</protein>
<sequence length="376" mass="42396">MTSNIDNVRVLLQSLPAAAALGGNNNNAQQIEQQSPAKGLGMIATTTPLRARNAYQQQPQTPAPFTPENTAGKPASAPEEFWRDLQQFHERRGTALTHAAKISGKHVDLYKLYTEVTDRGGFNKVNMRDEWDEVYSAMETLRERCVNGTAGIKHIYRRYLDKYERLNFFGEDPDKMEALEAAIENAEMGSGRARSRALAVGGGGLGSIFGSSHSTLPAVPMSYNQRQHIVNVDRRRQYKMSTQLHKHSSYEKLLLSLLSPLPNEQDFAINVCTLMANEVRHTLQLADCPKLLDVLLAHLGVYADYTIRKLFQHSYAEVRRHSQHNFWRDLLYDKPQVLELYTDEQAWLENGLISKEDKGRAGELLQCPQRAAGGMR</sequence>
<evidence type="ECO:0000256" key="4">
    <source>
        <dbReference type="SAM" id="MobiDB-lite"/>
    </source>
</evidence>
<feature type="region of interest" description="Disordered" evidence="4">
    <location>
        <begin position="54"/>
        <end position="76"/>
    </location>
</feature>
<reference evidence="6 7" key="1">
    <citation type="journal article" date="2007" name="Nature">
        <title>Evolution of genes and genomes on the Drosophila phylogeny.</title>
        <authorList>
            <consortium name="Drosophila 12 Genomes Consortium"/>
            <person name="Clark A.G."/>
            <person name="Eisen M.B."/>
            <person name="Smith D.R."/>
            <person name="Bergman C.M."/>
            <person name="Oliver B."/>
            <person name="Markow T.A."/>
            <person name="Kaufman T.C."/>
            <person name="Kellis M."/>
            <person name="Gelbart W."/>
            <person name="Iyer V.N."/>
            <person name="Pollard D.A."/>
            <person name="Sackton T.B."/>
            <person name="Larracuente A.M."/>
            <person name="Singh N.D."/>
            <person name="Abad J.P."/>
            <person name="Abt D.N."/>
            <person name="Adryan B."/>
            <person name="Aguade M."/>
            <person name="Akashi H."/>
            <person name="Anderson W.W."/>
            <person name="Aquadro C.F."/>
            <person name="Ardell D.H."/>
            <person name="Arguello R."/>
            <person name="Artieri C.G."/>
            <person name="Barbash D.A."/>
            <person name="Barker D."/>
            <person name="Barsanti P."/>
            <person name="Batterham P."/>
            <person name="Batzoglou S."/>
            <person name="Begun D."/>
            <person name="Bhutkar A."/>
            <person name="Blanco E."/>
            <person name="Bosak S.A."/>
            <person name="Bradley R.K."/>
            <person name="Brand A.D."/>
            <person name="Brent M.R."/>
            <person name="Brooks A.N."/>
            <person name="Brown R.H."/>
            <person name="Butlin R.K."/>
            <person name="Caggese C."/>
            <person name="Calvi B.R."/>
            <person name="Bernardo de Carvalho A."/>
            <person name="Caspi A."/>
            <person name="Castrezana S."/>
            <person name="Celniker S.E."/>
            <person name="Chang J.L."/>
            <person name="Chapple C."/>
            <person name="Chatterji S."/>
            <person name="Chinwalla A."/>
            <person name="Civetta A."/>
            <person name="Clifton S.W."/>
            <person name="Comeron J.M."/>
            <person name="Costello J.C."/>
            <person name="Coyne J.A."/>
            <person name="Daub J."/>
            <person name="David R.G."/>
            <person name="Delcher A.L."/>
            <person name="Delehaunty K."/>
            <person name="Do C.B."/>
            <person name="Ebling H."/>
            <person name="Edwards K."/>
            <person name="Eickbush T."/>
            <person name="Evans J.D."/>
            <person name="Filipski A."/>
            <person name="Findeiss S."/>
            <person name="Freyhult E."/>
            <person name="Fulton L."/>
            <person name="Fulton R."/>
            <person name="Garcia A.C."/>
            <person name="Gardiner A."/>
            <person name="Garfield D.A."/>
            <person name="Garvin B.E."/>
            <person name="Gibson G."/>
            <person name="Gilbert D."/>
            <person name="Gnerre S."/>
            <person name="Godfrey J."/>
            <person name="Good R."/>
            <person name="Gotea V."/>
            <person name="Gravely B."/>
            <person name="Greenberg A.J."/>
            <person name="Griffiths-Jones S."/>
            <person name="Gross S."/>
            <person name="Guigo R."/>
            <person name="Gustafson E.A."/>
            <person name="Haerty W."/>
            <person name="Hahn M.W."/>
            <person name="Halligan D.L."/>
            <person name="Halpern A.L."/>
            <person name="Halter G.M."/>
            <person name="Han M.V."/>
            <person name="Heger A."/>
            <person name="Hillier L."/>
            <person name="Hinrichs A.S."/>
            <person name="Holmes I."/>
            <person name="Hoskins R.A."/>
            <person name="Hubisz M.J."/>
            <person name="Hultmark D."/>
            <person name="Huntley M.A."/>
            <person name="Jaffe D.B."/>
            <person name="Jagadeeshan S."/>
            <person name="Jeck W.R."/>
            <person name="Johnson J."/>
            <person name="Jones C.D."/>
            <person name="Jordan W.C."/>
            <person name="Karpen G.H."/>
            <person name="Kataoka E."/>
            <person name="Keightley P.D."/>
            <person name="Kheradpour P."/>
            <person name="Kirkness E.F."/>
            <person name="Koerich L.B."/>
            <person name="Kristiansen K."/>
            <person name="Kudrna D."/>
            <person name="Kulathinal R.J."/>
            <person name="Kumar S."/>
            <person name="Kwok R."/>
            <person name="Lander E."/>
            <person name="Langley C.H."/>
            <person name="Lapoint R."/>
            <person name="Lazzaro B.P."/>
            <person name="Lee S.J."/>
            <person name="Levesque L."/>
            <person name="Li R."/>
            <person name="Lin C.F."/>
            <person name="Lin M.F."/>
            <person name="Lindblad-Toh K."/>
            <person name="Llopart A."/>
            <person name="Long M."/>
            <person name="Low L."/>
            <person name="Lozovsky E."/>
            <person name="Lu J."/>
            <person name="Luo M."/>
            <person name="Machado C.A."/>
            <person name="Makalowski W."/>
            <person name="Marzo M."/>
            <person name="Matsuda M."/>
            <person name="Matzkin L."/>
            <person name="McAllister B."/>
            <person name="McBride C.S."/>
            <person name="McKernan B."/>
            <person name="McKernan K."/>
            <person name="Mendez-Lago M."/>
            <person name="Minx P."/>
            <person name="Mollenhauer M.U."/>
            <person name="Montooth K."/>
            <person name="Mount S.M."/>
            <person name="Mu X."/>
            <person name="Myers E."/>
            <person name="Negre B."/>
            <person name="Newfeld S."/>
            <person name="Nielsen R."/>
            <person name="Noor M.A."/>
            <person name="O'Grady P."/>
            <person name="Pachter L."/>
            <person name="Papaceit M."/>
            <person name="Parisi M.J."/>
            <person name="Parisi M."/>
            <person name="Parts L."/>
            <person name="Pedersen J.S."/>
            <person name="Pesole G."/>
            <person name="Phillippy A.M."/>
            <person name="Ponting C.P."/>
            <person name="Pop M."/>
            <person name="Porcelli D."/>
            <person name="Powell J.R."/>
            <person name="Prohaska S."/>
            <person name="Pruitt K."/>
            <person name="Puig M."/>
            <person name="Quesneville H."/>
            <person name="Ram K.R."/>
            <person name="Rand D."/>
            <person name="Rasmussen M.D."/>
            <person name="Reed L.K."/>
            <person name="Reenan R."/>
            <person name="Reily A."/>
            <person name="Remington K.A."/>
            <person name="Rieger T.T."/>
            <person name="Ritchie M.G."/>
            <person name="Robin C."/>
            <person name="Rogers Y.H."/>
            <person name="Rohde C."/>
            <person name="Rozas J."/>
            <person name="Rubenfield M.J."/>
            <person name="Ruiz A."/>
            <person name="Russo S."/>
            <person name="Salzberg S.L."/>
            <person name="Sanchez-Gracia A."/>
            <person name="Saranga D.J."/>
            <person name="Sato H."/>
            <person name="Schaeffer S.W."/>
            <person name="Schatz M.C."/>
            <person name="Schlenke T."/>
            <person name="Schwartz R."/>
            <person name="Segarra C."/>
            <person name="Singh R.S."/>
            <person name="Sirot L."/>
            <person name="Sirota M."/>
            <person name="Sisneros N.B."/>
            <person name="Smith C.D."/>
            <person name="Smith T.F."/>
            <person name="Spieth J."/>
            <person name="Stage D.E."/>
            <person name="Stark A."/>
            <person name="Stephan W."/>
            <person name="Strausberg R.L."/>
            <person name="Strempel S."/>
            <person name="Sturgill D."/>
            <person name="Sutton G."/>
            <person name="Sutton G.G."/>
            <person name="Tao W."/>
            <person name="Teichmann S."/>
            <person name="Tobari Y.N."/>
            <person name="Tomimura Y."/>
            <person name="Tsolas J.M."/>
            <person name="Valente V.L."/>
            <person name="Venter E."/>
            <person name="Venter J.C."/>
            <person name="Vicario S."/>
            <person name="Vieira F.G."/>
            <person name="Vilella A.J."/>
            <person name="Villasante A."/>
            <person name="Walenz B."/>
            <person name="Wang J."/>
            <person name="Wasserman M."/>
            <person name="Watts T."/>
            <person name="Wilson D."/>
            <person name="Wilson R.K."/>
            <person name="Wing R.A."/>
            <person name="Wolfner M.F."/>
            <person name="Wong A."/>
            <person name="Wong G.K."/>
            <person name="Wu C.I."/>
            <person name="Wu G."/>
            <person name="Yamamoto D."/>
            <person name="Yang H.P."/>
            <person name="Yang S.P."/>
            <person name="Yorke J.A."/>
            <person name="Yoshida K."/>
            <person name="Zdobnov E."/>
            <person name="Zhang P."/>
            <person name="Zhang Y."/>
            <person name="Zimin A.V."/>
            <person name="Baldwin J."/>
            <person name="Abdouelleil A."/>
            <person name="Abdulkadir J."/>
            <person name="Abebe A."/>
            <person name="Abera B."/>
            <person name="Abreu J."/>
            <person name="Acer S.C."/>
            <person name="Aftuck L."/>
            <person name="Alexander A."/>
            <person name="An P."/>
            <person name="Anderson E."/>
            <person name="Anderson S."/>
            <person name="Arachi H."/>
            <person name="Azer M."/>
            <person name="Bachantsang P."/>
            <person name="Barry A."/>
            <person name="Bayul T."/>
            <person name="Berlin A."/>
            <person name="Bessette D."/>
            <person name="Bloom T."/>
            <person name="Blye J."/>
            <person name="Boguslavskiy L."/>
            <person name="Bonnet C."/>
            <person name="Boukhgalter B."/>
            <person name="Bourzgui I."/>
            <person name="Brown A."/>
            <person name="Cahill P."/>
            <person name="Channer S."/>
            <person name="Cheshatsang Y."/>
            <person name="Chuda L."/>
            <person name="Citroen M."/>
            <person name="Collymore A."/>
            <person name="Cooke P."/>
            <person name="Costello M."/>
            <person name="D'Aco K."/>
            <person name="Daza R."/>
            <person name="De Haan G."/>
            <person name="DeGray S."/>
            <person name="DeMaso C."/>
            <person name="Dhargay N."/>
            <person name="Dooley K."/>
            <person name="Dooley E."/>
            <person name="Doricent M."/>
            <person name="Dorje P."/>
            <person name="Dorjee K."/>
            <person name="Dupes A."/>
            <person name="Elong R."/>
            <person name="Falk J."/>
            <person name="Farina A."/>
            <person name="Faro S."/>
            <person name="Ferguson D."/>
            <person name="Fisher S."/>
            <person name="Foley C.D."/>
            <person name="Franke A."/>
            <person name="Friedrich D."/>
            <person name="Gadbois L."/>
            <person name="Gearin G."/>
            <person name="Gearin C.R."/>
            <person name="Giannoukos G."/>
            <person name="Goode T."/>
            <person name="Graham J."/>
            <person name="Grandbois E."/>
            <person name="Grewal S."/>
            <person name="Gyaltsen K."/>
            <person name="Hafez N."/>
            <person name="Hagos B."/>
            <person name="Hall J."/>
            <person name="Henson C."/>
            <person name="Hollinger A."/>
            <person name="Honan T."/>
            <person name="Huard M.D."/>
            <person name="Hughes L."/>
            <person name="Hurhula B."/>
            <person name="Husby M.E."/>
            <person name="Kamat A."/>
            <person name="Kanga B."/>
            <person name="Kashin S."/>
            <person name="Khazanovich D."/>
            <person name="Kisner P."/>
            <person name="Lance K."/>
            <person name="Lara M."/>
            <person name="Lee W."/>
            <person name="Lennon N."/>
            <person name="Letendre F."/>
            <person name="LeVine R."/>
            <person name="Lipovsky A."/>
            <person name="Liu X."/>
            <person name="Liu J."/>
            <person name="Liu S."/>
            <person name="Lokyitsang T."/>
            <person name="Lokyitsang Y."/>
            <person name="Lubonja R."/>
            <person name="Lui A."/>
            <person name="MacDonald P."/>
            <person name="Magnisalis V."/>
            <person name="Maru K."/>
            <person name="Matthews C."/>
            <person name="McCusker W."/>
            <person name="McDonough S."/>
            <person name="Mehta T."/>
            <person name="Meldrim J."/>
            <person name="Meneus L."/>
            <person name="Mihai O."/>
            <person name="Mihalev A."/>
            <person name="Mihova T."/>
            <person name="Mittelman R."/>
            <person name="Mlenga V."/>
            <person name="Montmayeur A."/>
            <person name="Mulrain L."/>
            <person name="Navidi A."/>
            <person name="Naylor J."/>
            <person name="Negash T."/>
            <person name="Nguyen T."/>
            <person name="Nguyen N."/>
            <person name="Nicol R."/>
            <person name="Norbu C."/>
            <person name="Norbu N."/>
            <person name="Novod N."/>
            <person name="O'Neill B."/>
            <person name="Osman S."/>
            <person name="Markiewicz E."/>
            <person name="Oyono O.L."/>
            <person name="Patti C."/>
            <person name="Phunkhang P."/>
            <person name="Pierre F."/>
            <person name="Priest M."/>
            <person name="Raghuraman S."/>
            <person name="Rege F."/>
            <person name="Reyes R."/>
            <person name="Rise C."/>
            <person name="Rogov P."/>
            <person name="Ross K."/>
            <person name="Ryan E."/>
            <person name="Settipalli S."/>
            <person name="Shea T."/>
            <person name="Sherpa N."/>
            <person name="Shi L."/>
            <person name="Shih D."/>
            <person name="Sparrow T."/>
            <person name="Spaulding J."/>
            <person name="Stalker J."/>
            <person name="Stange-Thomann N."/>
            <person name="Stavropoulos S."/>
            <person name="Stone C."/>
            <person name="Strader C."/>
            <person name="Tesfaye S."/>
            <person name="Thomson T."/>
            <person name="Thoulutsang Y."/>
            <person name="Thoulutsang D."/>
            <person name="Topham K."/>
            <person name="Topping I."/>
            <person name="Tsamla T."/>
            <person name="Vassiliev H."/>
            <person name="Vo A."/>
            <person name="Wangchuk T."/>
            <person name="Wangdi T."/>
            <person name="Weiand M."/>
            <person name="Wilkinson J."/>
            <person name="Wilson A."/>
            <person name="Yadav S."/>
            <person name="Young G."/>
            <person name="Yu Q."/>
            <person name="Zembek L."/>
            <person name="Zhong D."/>
            <person name="Zimmer A."/>
            <person name="Zwirko Z."/>
            <person name="Jaffe D.B."/>
            <person name="Alvarez P."/>
            <person name="Brockman W."/>
            <person name="Butler J."/>
            <person name="Chin C."/>
            <person name="Gnerre S."/>
            <person name="Grabherr M."/>
            <person name="Kleber M."/>
            <person name="Mauceli E."/>
            <person name="MacCallum I."/>
        </authorList>
    </citation>
    <scope>NUCLEOTIDE SEQUENCE [LARGE SCALE GENOMIC DNA]</scope>
    <source>
        <strain evidence="7">MSH-3 / Tucson 14011-0111.49</strain>
    </source>
</reference>
<keyword evidence="2" id="KW-0804">Transcription</keyword>
<dbReference type="PANTHER" id="PTHR22970:SF14">
    <property type="entry name" value="AT-RICH INTERACTIVE DOMAIN-CONTAINING PROTEIN 2"/>
    <property type="match status" value="1"/>
</dbReference>
<feature type="domain" description="ARID" evidence="5">
    <location>
        <begin position="75"/>
        <end position="168"/>
    </location>
</feature>
<dbReference type="SMART" id="SM01014">
    <property type="entry name" value="ARID"/>
    <property type="match status" value="1"/>
</dbReference>
<dbReference type="PROSITE" id="PS51011">
    <property type="entry name" value="ARID"/>
    <property type="match status" value="1"/>
</dbReference>
<dbReference type="Pfam" id="PF01388">
    <property type="entry name" value="ARID"/>
    <property type="match status" value="1"/>
</dbReference>
<dbReference type="eggNOG" id="KOG2312">
    <property type="taxonomic scope" value="Eukaryota"/>
</dbReference>
<accession>B4H652</accession>
<evidence type="ECO:0000259" key="5">
    <source>
        <dbReference type="PROSITE" id="PS51011"/>
    </source>
</evidence>
<keyword evidence="1" id="KW-0805">Transcription regulation</keyword>
<name>B4H652_DROPE</name>
<evidence type="ECO:0000256" key="3">
    <source>
        <dbReference type="ARBA" id="ARBA00023242"/>
    </source>
</evidence>
<evidence type="ECO:0000313" key="6">
    <source>
        <dbReference type="EMBL" id="EDW33276.1"/>
    </source>
</evidence>
<dbReference type="AlphaFoldDB" id="B4H652"/>
<organism evidence="7">
    <name type="scientific">Drosophila persimilis</name>
    <name type="common">Fruit fly</name>
    <dbReference type="NCBI Taxonomy" id="7234"/>
    <lineage>
        <taxon>Eukaryota</taxon>
        <taxon>Metazoa</taxon>
        <taxon>Ecdysozoa</taxon>
        <taxon>Arthropoda</taxon>
        <taxon>Hexapoda</taxon>
        <taxon>Insecta</taxon>
        <taxon>Pterygota</taxon>
        <taxon>Neoptera</taxon>
        <taxon>Endopterygota</taxon>
        <taxon>Diptera</taxon>
        <taxon>Brachycera</taxon>
        <taxon>Muscomorpha</taxon>
        <taxon>Ephydroidea</taxon>
        <taxon>Drosophilidae</taxon>
        <taxon>Drosophila</taxon>
        <taxon>Sophophora</taxon>
    </lineage>
</organism>
<dbReference type="HOGENOM" id="CLU_736236_0_0_1"/>
<dbReference type="STRING" id="7234.B4H652"/>
<dbReference type="GO" id="GO:0003677">
    <property type="term" value="F:DNA binding"/>
    <property type="evidence" value="ECO:0007669"/>
    <property type="project" value="InterPro"/>
</dbReference>
<dbReference type="PANTHER" id="PTHR22970">
    <property type="entry name" value="AT-RICH INTERACTIVE DOMAIN-CONTAINING PROTEIN 2"/>
    <property type="match status" value="1"/>
</dbReference>
<dbReference type="SMART" id="SM00501">
    <property type="entry name" value="BRIGHT"/>
    <property type="match status" value="1"/>
</dbReference>
<dbReference type="SUPFAM" id="SSF46774">
    <property type="entry name" value="ARID-like"/>
    <property type="match status" value="1"/>
</dbReference>
<evidence type="ECO:0000313" key="7">
    <source>
        <dbReference type="Proteomes" id="UP000008744"/>
    </source>
</evidence>
<proteinExistence type="predicted"/>
<dbReference type="OrthoDB" id="338531at2759"/>
<dbReference type="InterPro" id="IPR036431">
    <property type="entry name" value="ARID_dom_sf"/>
</dbReference>
<keyword evidence="3" id="KW-0539">Nucleus</keyword>
<keyword evidence="7" id="KW-1185">Reference proteome</keyword>
<gene>
    <name evidence="6" type="primary">Dper\GL20250</name>
    <name evidence="6" type="ORF">Dper_GL20250</name>
</gene>
<dbReference type="InterPro" id="IPR052406">
    <property type="entry name" value="Chromatin_Remodeling_Comp"/>
</dbReference>
<dbReference type="Proteomes" id="UP000008744">
    <property type="component" value="Unassembled WGS sequence"/>
</dbReference>
<dbReference type="InterPro" id="IPR001606">
    <property type="entry name" value="ARID_dom"/>
</dbReference>